<dbReference type="GO" id="GO:0030686">
    <property type="term" value="C:90S preribosome"/>
    <property type="evidence" value="ECO:0007669"/>
    <property type="project" value="TreeGrafter"/>
</dbReference>
<dbReference type="AlphaFoldDB" id="A0A6P3YA79"/>
<dbReference type="RefSeq" id="XP_014487870.1">
    <property type="nucleotide sequence ID" value="XM_014632384.1"/>
</dbReference>
<evidence type="ECO:0000259" key="1">
    <source>
        <dbReference type="Pfam" id="PF20416"/>
    </source>
</evidence>
<dbReference type="GeneID" id="106751486"/>
<protein>
    <submittedName>
        <fullName evidence="3">Small subunit processome component 20 homolog</fullName>
    </submittedName>
</protein>
<dbReference type="InterPro" id="IPR052575">
    <property type="entry name" value="SSU_processome_comp_20"/>
</dbReference>
<reference evidence="3" key="1">
    <citation type="submission" date="2025-08" db="UniProtKB">
        <authorList>
            <consortium name="RefSeq"/>
        </authorList>
    </citation>
    <scope>IDENTIFICATION</scope>
</reference>
<keyword evidence="2" id="KW-1185">Reference proteome</keyword>
<evidence type="ECO:0000313" key="2">
    <source>
        <dbReference type="Proteomes" id="UP000515204"/>
    </source>
</evidence>
<dbReference type="PANTHER" id="PTHR17695">
    <property type="entry name" value="SMALL SUBUNIT PROCESSOME COMPONENT 20 HOMOLOG"/>
    <property type="match status" value="1"/>
</dbReference>
<proteinExistence type="predicted"/>
<feature type="non-terminal residue" evidence="3">
    <location>
        <position position="178"/>
    </location>
</feature>
<gene>
    <name evidence="3" type="primary">LOC106751486</name>
</gene>
<organism evidence="2 3">
    <name type="scientific">Dinoponera quadriceps</name>
    <name type="common">South American ant</name>
    <dbReference type="NCBI Taxonomy" id="609295"/>
    <lineage>
        <taxon>Eukaryota</taxon>
        <taxon>Metazoa</taxon>
        <taxon>Ecdysozoa</taxon>
        <taxon>Arthropoda</taxon>
        <taxon>Hexapoda</taxon>
        <taxon>Insecta</taxon>
        <taxon>Pterygota</taxon>
        <taxon>Neoptera</taxon>
        <taxon>Endopterygota</taxon>
        <taxon>Hymenoptera</taxon>
        <taxon>Apocrita</taxon>
        <taxon>Aculeata</taxon>
        <taxon>Formicoidea</taxon>
        <taxon>Formicidae</taxon>
        <taxon>Ponerinae</taxon>
        <taxon>Ponerini</taxon>
        <taxon>Dinoponera</taxon>
    </lineage>
</organism>
<accession>A0A6P3YA79</accession>
<dbReference type="KEGG" id="dqu:106751486"/>
<dbReference type="Proteomes" id="UP000515204">
    <property type="component" value="Unplaced"/>
</dbReference>
<feature type="domain" description="U3 small nucleolar RNA-associated protein 20" evidence="1">
    <location>
        <begin position="1"/>
        <end position="100"/>
    </location>
</feature>
<feature type="non-terminal residue" evidence="3">
    <location>
        <position position="1"/>
    </location>
</feature>
<dbReference type="PANTHER" id="PTHR17695:SF11">
    <property type="entry name" value="SMALL SUBUNIT PROCESSOME COMPONENT 20 HOMOLOG"/>
    <property type="match status" value="1"/>
</dbReference>
<dbReference type="GO" id="GO:0032040">
    <property type="term" value="C:small-subunit processome"/>
    <property type="evidence" value="ECO:0007669"/>
    <property type="project" value="TreeGrafter"/>
</dbReference>
<name>A0A6P3YA79_DINQU</name>
<dbReference type="InterPro" id="IPR046523">
    <property type="entry name" value="UTP20_dom"/>
</dbReference>
<evidence type="ECO:0000313" key="3">
    <source>
        <dbReference type="RefSeq" id="XP_014487870.1"/>
    </source>
</evidence>
<dbReference type="Pfam" id="PF20416">
    <property type="entry name" value="UTP20"/>
    <property type="match status" value="1"/>
</dbReference>
<sequence length="178" mass="20210">VCKIDLFGLTAEEKEIIGVVKNVSEAKSIKSFDIFHILAEYITESCLLDLILPLKEVLVKTHSHKTIHKIVECLRNISLGLADNTYIPMEKMLIFLYGIISESIPALMSEKECKKLAKEEAKVLEFRQKQDCFIIPPEPKSRMGIKAAAKTTKNANVHVMVEFGLKLYHILLKREKVT</sequence>
<dbReference type="OrthoDB" id="360653at2759"/>